<gene>
    <name evidence="1" type="ORF">MENT_LOCUS25907</name>
</gene>
<evidence type="ECO:0000313" key="2">
    <source>
        <dbReference type="Proteomes" id="UP000580250"/>
    </source>
</evidence>
<reference evidence="1 2" key="1">
    <citation type="submission" date="2020-08" db="EMBL/GenBank/DDBJ databases">
        <authorList>
            <person name="Koutsovoulos G."/>
            <person name="Danchin GJ E."/>
        </authorList>
    </citation>
    <scope>NUCLEOTIDE SEQUENCE [LARGE SCALE GENOMIC DNA]</scope>
</reference>
<dbReference type="Proteomes" id="UP000580250">
    <property type="component" value="Unassembled WGS sequence"/>
</dbReference>
<comment type="caution">
    <text evidence="1">The sequence shown here is derived from an EMBL/GenBank/DDBJ whole genome shotgun (WGS) entry which is preliminary data.</text>
</comment>
<organism evidence="1 2">
    <name type="scientific">Meloidogyne enterolobii</name>
    <name type="common">Root-knot nematode worm</name>
    <name type="synonym">Meloidogyne mayaguensis</name>
    <dbReference type="NCBI Taxonomy" id="390850"/>
    <lineage>
        <taxon>Eukaryota</taxon>
        <taxon>Metazoa</taxon>
        <taxon>Ecdysozoa</taxon>
        <taxon>Nematoda</taxon>
        <taxon>Chromadorea</taxon>
        <taxon>Rhabditida</taxon>
        <taxon>Tylenchina</taxon>
        <taxon>Tylenchomorpha</taxon>
        <taxon>Tylenchoidea</taxon>
        <taxon>Meloidogynidae</taxon>
        <taxon>Meloidogyninae</taxon>
        <taxon>Meloidogyne</taxon>
    </lineage>
</organism>
<sequence length="230" mass="26076">MAPRSRSPAAEYVILKRFATRDALEHKSISEHGGKSITILYKCRFSEVGCQVMLRTRSQGHFHVFEVLKDVPHRLEVHAEHEVTKARLIALGKCCKLPASEVPRRRNRSPSPSACYNVLQKFSNRQKLDGFVSAIIGPASNCEYNELKKKVYDGGAKIEATFECKYGCYSRVRTFSEKDTHWVAVNEFPHNMERHNNAGVSKERLIALGKECRSKAERGVEVPNTTSRIK</sequence>
<name>A0A6V7VH56_MELEN</name>
<dbReference type="EMBL" id="CAJEWN010000232">
    <property type="protein sequence ID" value="CAD2174257.1"/>
    <property type="molecule type" value="Genomic_DNA"/>
</dbReference>
<evidence type="ECO:0000313" key="1">
    <source>
        <dbReference type="EMBL" id="CAD2174257.1"/>
    </source>
</evidence>
<proteinExistence type="predicted"/>
<protein>
    <submittedName>
        <fullName evidence="1">Uncharacterized protein</fullName>
    </submittedName>
</protein>
<dbReference type="AlphaFoldDB" id="A0A6V7VH56"/>
<accession>A0A6V7VH56</accession>